<proteinExistence type="predicted"/>
<dbReference type="KEGG" id="lmd:METH_13150"/>
<keyword evidence="3" id="KW-1185">Reference proteome</keyword>
<evidence type="ECO:0000313" key="2">
    <source>
        <dbReference type="EMBL" id="AHD01504.1"/>
    </source>
</evidence>
<keyword evidence="1" id="KW-0472">Membrane</keyword>
<evidence type="ECO:0000256" key="1">
    <source>
        <dbReference type="SAM" id="Phobius"/>
    </source>
</evidence>
<gene>
    <name evidence="2" type="ORF">METH_13150</name>
</gene>
<keyword evidence="1" id="KW-1133">Transmembrane helix</keyword>
<dbReference type="PATRIC" id="fig|999552.6.peg.2624"/>
<dbReference type="STRING" id="999552.METH_13150"/>
<sequence>MLTLLSRRLSGRLPGPARRFLDGTQGNVSIEFAFYAPLLLGLFASIYTFFDAFRQESINLKAAYTVSDLISRETNYVNEAYIDSMHALASELVRSDTTLSTRISVVRWDEDDQRYYVDWSKVRGSAFQEWADGSINTVKDKLPVMPDQERVILVETWNEIDPAFNIGIPLMDVQNFVFSRPRFAPQVVFIENKGNGNNHNDNAEQV</sequence>
<dbReference type="Proteomes" id="UP000018780">
    <property type="component" value="Chromosome"/>
</dbReference>
<dbReference type="HOGENOM" id="CLU_097527_0_0_5"/>
<feature type="transmembrane region" description="Helical" evidence="1">
    <location>
        <begin position="32"/>
        <end position="50"/>
    </location>
</feature>
<keyword evidence="1" id="KW-0812">Transmembrane</keyword>
<accession>V9VUW9</accession>
<name>V9VUW9_9RHOB</name>
<dbReference type="EMBL" id="CP006773">
    <property type="protein sequence ID" value="AHD01504.1"/>
    <property type="molecule type" value="Genomic_DNA"/>
</dbReference>
<organism evidence="2 3">
    <name type="scientific">Leisingera methylohalidivorans DSM 14336</name>
    <dbReference type="NCBI Taxonomy" id="999552"/>
    <lineage>
        <taxon>Bacteria</taxon>
        <taxon>Pseudomonadati</taxon>
        <taxon>Pseudomonadota</taxon>
        <taxon>Alphaproteobacteria</taxon>
        <taxon>Rhodobacterales</taxon>
        <taxon>Roseobacteraceae</taxon>
        <taxon>Leisingera</taxon>
    </lineage>
</organism>
<dbReference type="RefSeq" id="WP_024090852.1">
    <property type="nucleotide sequence ID" value="NC_023135.1"/>
</dbReference>
<reference evidence="2 3" key="1">
    <citation type="submission" date="2013-09" db="EMBL/GenBank/DDBJ databases">
        <authorList>
            <consortium name="DOE Joint Genome Institute"/>
            <person name="Klenk H.-P."/>
            <person name="Huntemann M."/>
            <person name="Han J."/>
            <person name="Chen A."/>
            <person name="Kyrpides N."/>
            <person name="Mavromatis K."/>
            <person name="Markowitz V."/>
            <person name="Palaniappan K."/>
            <person name="Ivanova N."/>
            <person name="Schaumberg A."/>
            <person name="Pati A."/>
            <person name="Liolios K."/>
            <person name="Nordberg H.P."/>
            <person name="Cantor M.N."/>
            <person name="Hua S.X."/>
            <person name="Woyke T."/>
        </authorList>
    </citation>
    <scope>NUCLEOTIDE SEQUENCE [LARGE SCALE GENOMIC DNA]</scope>
    <source>
        <strain evidence="2 3">DSM 14336</strain>
    </source>
</reference>
<evidence type="ECO:0000313" key="3">
    <source>
        <dbReference type="Proteomes" id="UP000018780"/>
    </source>
</evidence>
<dbReference type="OrthoDB" id="7876207at2"/>
<dbReference type="AlphaFoldDB" id="V9VUW9"/>
<evidence type="ECO:0008006" key="4">
    <source>
        <dbReference type="Google" id="ProtNLM"/>
    </source>
</evidence>
<protein>
    <recommendedName>
        <fullName evidence="4">Pilus assembly protein</fullName>
    </recommendedName>
</protein>